<name>A0A6A6UZZ0_9PLEO</name>
<organism evidence="7 8">
    <name type="scientific">Sporormia fimetaria CBS 119925</name>
    <dbReference type="NCBI Taxonomy" id="1340428"/>
    <lineage>
        <taxon>Eukaryota</taxon>
        <taxon>Fungi</taxon>
        <taxon>Dikarya</taxon>
        <taxon>Ascomycota</taxon>
        <taxon>Pezizomycotina</taxon>
        <taxon>Dothideomycetes</taxon>
        <taxon>Pleosporomycetidae</taxon>
        <taxon>Pleosporales</taxon>
        <taxon>Sporormiaceae</taxon>
        <taxon>Sporormia</taxon>
    </lineage>
</organism>
<protein>
    <recommendedName>
        <fullName evidence="3">D-xylose 1-dehydrogenase (NADP(+), D-xylono-1,5-lactone-forming)</fullName>
        <ecNumber evidence="3">1.1.1.179</ecNumber>
    </recommendedName>
    <alternativeName>
        <fullName evidence="4">D-xylose-NADP dehydrogenase</fullName>
    </alternativeName>
</protein>
<comment type="similarity">
    <text evidence="1">Belongs to the Gfo/Idh/MocA family.</text>
</comment>
<dbReference type="PANTHER" id="PTHR22604:SF105">
    <property type="entry name" value="TRANS-1,2-DIHYDROBENZENE-1,2-DIOL DEHYDROGENASE"/>
    <property type="match status" value="1"/>
</dbReference>
<dbReference type="GO" id="GO:0047837">
    <property type="term" value="F:D-xylose 1-dehydrogenase (NADP+) activity"/>
    <property type="evidence" value="ECO:0007669"/>
    <property type="project" value="UniProtKB-EC"/>
</dbReference>
<keyword evidence="8" id="KW-1185">Reference proteome</keyword>
<evidence type="ECO:0000256" key="2">
    <source>
        <dbReference type="ARBA" id="ARBA00023002"/>
    </source>
</evidence>
<dbReference type="AlphaFoldDB" id="A0A6A6UZZ0"/>
<evidence type="ECO:0000313" key="7">
    <source>
        <dbReference type="EMBL" id="KAF2742621.1"/>
    </source>
</evidence>
<dbReference type="Pfam" id="PF01408">
    <property type="entry name" value="GFO_IDH_MocA"/>
    <property type="match status" value="1"/>
</dbReference>
<sequence>MSNPITRLWTAFNPPHVEKRKDVIRFGVLGAAGIAPLTLIIPAKSHPEVFVQCIAARDRKRAEAFAKTHGIPEVKDSYQEILDDPTITAILIPLPNSHHHEWALRSLAAGKHVLLEKPCVSNHKEALSLFQHPILTPSPSNPTPPVLLEAFHNTFHPSLSLFLSYISREDIAHVDTASMIPWWLTSKADIHFRYELAGGSMMAMGVYSFSALRYVFGASPEECTRCETKSYTDGMHDKCDWQFEAEFTFPGDRKAVARSTLRGPTAWKPKVPDEGLGEGMTKVRSREVTLWGLVHAVVWHRVDVVDVFEVRGKDGRVVKTWTEKKSEKKYEVRDGEQWMSYRFQLEEFVNRIKGRETRWWVEGEDSVEHMRMVDMAYVKSGLGVRPSSGFHLE</sequence>
<dbReference type="SUPFAM" id="SSF51735">
    <property type="entry name" value="NAD(P)-binding Rossmann-fold domains"/>
    <property type="match status" value="1"/>
</dbReference>
<dbReference type="Gene3D" id="3.30.360.10">
    <property type="entry name" value="Dihydrodipicolinate Reductase, domain 2"/>
    <property type="match status" value="1"/>
</dbReference>
<dbReference type="OrthoDB" id="6417021at2759"/>
<gene>
    <name evidence="7" type="ORF">M011DRAFT_522127</name>
</gene>
<evidence type="ECO:0000313" key="8">
    <source>
        <dbReference type="Proteomes" id="UP000799440"/>
    </source>
</evidence>
<dbReference type="GO" id="GO:0000166">
    <property type="term" value="F:nucleotide binding"/>
    <property type="evidence" value="ECO:0007669"/>
    <property type="project" value="InterPro"/>
</dbReference>
<evidence type="ECO:0000256" key="4">
    <source>
        <dbReference type="ARBA" id="ARBA00042988"/>
    </source>
</evidence>
<proteinExistence type="inferred from homology"/>
<evidence type="ECO:0000256" key="5">
    <source>
        <dbReference type="ARBA" id="ARBA00049233"/>
    </source>
</evidence>
<keyword evidence="2" id="KW-0560">Oxidoreductase</keyword>
<dbReference type="EC" id="1.1.1.179" evidence="3"/>
<dbReference type="PANTHER" id="PTHR22604">
    <property type="entry name" value="OXIDOREDUCTASES"/>
    <property type="match status" value="1"/>
</dbReference>
<dbReference type="InterPro" id="IPR000683">
    <property type="entry name" value="Gfo/Idh/MocA-like_OxRdtase_N"/>
</dbReference>
<dbReference type="InterPro" id="IPR050984">
    <property type="entry name" value="Gfo/Idh/MocA_domain"/>
</dbReference>
<dbReference type="EMBL" id="MU006606">
    <property type="protein sequence ID" value="KAF2742621.1"/>
    <property type="molecule type" value="Genomic_DNA"/>
</dbReference>
<comment type="catalytic activity">
    <reaction evidence="5">
        <text>D-xylose + NADP(+) = D-xylono-1,5-lactone + NADPH + H(+)</text>
        <dbReference type="Rhea" id="RHEA:22000"/>
        <dbReference type="ChEBI" id="CHEBI:15378"/>
        <dbReference type="ChEBI" id="CHEBI:15867"/>
        <dbReference type="ChEBI" id="CHEBI:53455"/>
        <dbReference type="ChEBI" id="CHEBI:57783"/>
        <dbReference type="ChEBI" id="CHEBI:58349"/>
        <dbReference type="EC" id="1.1.1.179"/>
    </reaction>
</comment>
<evidence type="ECO:0000256" key="1">
    <source>
        <dbReference type="ARBA" id="ARBA00010928"/>
    </source>
</evidence>
<dbReference type="SUPFAM" id="SSF55347">
    <property type="entry name" value="Glyceraldehyde-3-phosphate dehydrogenase-like, C-terminal domain"/>
    <property type="match status" value="1"/>
</dbReference>
<accession>A0A6A6UZZ0</accession>
<dbReference type="Proteomes" id="UP000799440">
    <property type="component" value="Unassembled WGS sequence"/>
</dbReference>
<dbReference type="Gene3D" id="3.40.50.720">
    <property type="entry name" value="NAD(P)-binding Rossmann-like Domain"/>
    <property type="match status" value="1"/>
</dbReference>
<feature type="domain" description="Gfo/Idh/MocA-like oxidoreductase N-terminal" evidence="6">
    <location>
        <begin position="24"/>
        <end position="131"/>
    </location>
</feature>
<evidence type="ECO:0000259" key="6">
    <source>
        <dbReference type="Pfam" id="PF01408"/>
    </source>
</evidence>
<evidence type="ECO:0000256" key="3">
    <source>
        <dbReference type="ARBA" id="ARBA00038984"/>
    </source>
</evidence>
<dbReference type="InterPro" id="IPR036291">
    <property type="entry name" value="NAD(P)-bd_dom_sf"/>
</dbReference>
<reference evidence="7" key="1">
    <citation type="journal article" date="2020" name="Stud. Mycol.">
        <title>101 Dothideomycetes genomes: a test case for predicting lifestyles and emergence of pathogens.</title>
        <authorList>
            <person name="Haridas S."/>
            <person name="Albert R."/>
            <person name="Binder M."/>
            <person name="Bloem J."/>
            <person name="Labutti K."/>
            <person name="Salamov A."/>
            <person name="Andreopoulos B."/>
            <person name="Baker S."/>
            <person name="Barry K."/>
            <person name="Bills G."/>
            <person name="Bluhm B."/>
            <person name="Cannon C."/>
            <person name="Castanera R."/>
            <person name="Culley D."/>
            <person name="Daum C."/>
            <person name="Ezra D."/>
            <person name="Gonzalez J."/>
            <person name="Henrissat B."/>
            <person name="Kuo A."/>
            <person name="Liang C."/>
            <person name="Lipzen A."/>
            <person name="Lutzoni F."/>
            <person name="Magnuson J."/>
            <person name="Mondo S."/>
            <person name="Nolan M."/>
            <person name="Ohm R."/>
            <person name="Pangilinan J."/>
            <person name="Park H.-J."/>
            <person name="Ramirez L."/>
            <person name="Alfaro M."/>
            <person name="Sun H."/>
            <person name="Tritt A."/>
            <person name="Yoshinaga Y."/>
            <person name="Zwiers L.-H."/>
            <person name="Turgeon B."/>
            <person name="Goodwin S."/>
            <person name="Spatafora J."/>
            <person name="Crous P."/>
            <person name="Grigoriev I."/>
        </authorList>
    </citation>
    <scope>NUCLEOTIDE SEQUENCE</scope>
    <source>
        <strain evidence="7">CBS 119925</strain>
    </source>
</reference>